<keyword evidence="1" id="KW-0472">Membrane</keyword>
<feature type="transmembrane region" description="Helical" evidence="1">
    <location>
        <begin position="155"/>
        <end position="172"/>
    </location>
</feature>
<proteinExistence type="predicted"/>
<gene>
    <name evidence="3" type="ORF">IKE_06290</name>
</gene>
<evidence type="ECO:0000313" key="3">
    <source>
        <dbReference type="EMBL" id="EOO57802.1"/>
    </source>
</evidence>
<comment type="caution">
    <text evidence="3">The sequence shown here is derived from an EMBL/GenBank/DDBJ whole genome shotgun (WGS) entry which is preliminary data.</text>
</comment>
<dbReference type="EMBL" id="AHFL01000089">
    <property type="protein sequence ID" value="EOO57802.1"/>
    <property type="molecule type" value="Genomic_DNA"/>
</dbReference>
<reference evidence="3 4" key="1">
    <citation type="submission" date="2012-12" db="EMBL/GenBank/DDBJ databases">
        <title>The Genome Sequence of Bacillus cereus VD196.</title>
        <authorList>
            <consortium name="The Broad Institute Genome Sequencing Platform"/>
            <consortium name="The Broad Institute Genome Sequencing Center for Infectious Disease"/>
            <person name="Feldgarden M."/>
            <person name="Van der Auwera G.A."/>
            <person name="Mahillon J."/>
            <person name="Duprez V."/>
            <person name="Timmery S."/>
            <person name="Mattelet C."/>
            <person name="Dierick K."/>
            <person name="Sun M."/>
            <person name="Yu Z."/>
            <person name="Zhu L."/>
            <person name="Hu X."/>
            <person name="Shank E.B."/>
            <person name="Swiecicka I."/>
            <person name="Hansen B.M."/>
            <person name="Andrup L."/>
            <person name="Walker B."/>
            <person name="Young S.K."/>
            <person name="Zeng Q."/>
            <person name="Gargeya S."/>
            <person name="Fitzgerald M."/>
            <person name="Haas B."/>
            <person name="Abouelleil A."/>
            <person name="Alvarado L."/>
            <person name="Arachchi H.M."/>
            <person name="Berlin A.M."/>
            <person name="Chapman S.B."/>
            <person name="Dewar J."/>
            <person name="Goldberg J."/>
            <person name="Griggs A."/>
            <person name="Gujja S."/>
            <person name="Hansen M."/>
            <person name="Howarth C."/>
            <person name="Imamovic A."/>
            <person name="Larimer J."/>
            <person name="McCowan C."/>
            <person name="Murphy C."/>
            <person name="Neiman D."/>
            <person name="Pearson M."/>
            <person name="Priest M."/>
            <person name="Roberts A."/>
            <person name="Saif S."/>
            <person name="Shea T."/>
            <person name="Sisk P."/>
            <person name="Sykes S."/>
            <person name="Wortman J."/>
            <person name="Nusbaum C."/>
            <person name="Birren B."/>
        </authorList>
    </citation>
    <scope>NUCLEOTIDE SEQUENCE [LARGE SCALE GENOMIC DNA]</scope>
    <source>
        <strain evidence="3 4">VD196</strain>
    </source>
</reference>
<dbReference type="RefSeq" id="WP_016126240.1">
    <property type="nucleotide sequence ID" value="NZ_KB976272.1"/>
</dbReference>
<feature type="transmembrane region" description="Helical" evidence="1">
    <location>
        <begin position="295"/>
        <end position="320"/>
    </location>
</feature>
<dbReference type="PANTHER" id="PTHR30590:SF3">
    <property type="entry name" value="HYPOTHETICAL MEMBRANE SPANNING PROTEIN"/>
    <property type="match status" value="1"/>
</dbReference>
<feature type="transmembrane region" description="Helical" evidence="1">
    <location>
        <begin position="12"/>
        <end position="29"/>
    </location>
</feature>
<name>A0A9W5PXP9_BACCE</name>
<dbReference type="PANTHER" id="PTHR30590">
    <property type="entry name" value="INNER MEMBRANE PROTEIN"/>
    <property type="match status" value="1"/>
</dbReference>
<feature type="transmembrane region" description="Helical" evidence="1">
    <location>
        <begin position="83"/>
        <end position="103"/>
    </location>
</feature>
<dbReference type="Pfam" id="PF04235">
    <property type="entry name" value="DUF418"/>
    <property type="match status" value="1"/>
</dbReference>
<feature type="transmembrane region" description="Helical" evidence="1">
    <location>
        <begin position="224"/>
        <end position="250"/>
    </location>
</feature>
<dbReference type="AlphaFoldDB" id="A0A9W5PXP9"/>
<organism evidence="3 4">
    <name type="scientific">Bacillus cereus VD196</name>
    <dbReference type="NCBI Taxonomy" id="1053243"/>
    <lineage>
        <taxon>Bacteria</taxon>
        <taxon>Bacillati</taxon>
        <taxon>Bacillota</taxon>
        <taxon>Bacilli</taxon>
        <taxon>Bacillales</taxon>
        <taxon>Bacillaceae</taxon>
        <taxon>Bacillus</taxon>
        <taxon>Bacillus cereus group</taxon>
    </lineage>
</organism>
<feature type="transmembrane region" description="Helical" evidence="1">
    <location>
        <begin position="184"/>
        <end position="204"/>
    </location>
</feature>
<feature type="transmembrane region" description="Helical" evidence="1">
    <location>
        <begin position="49"/>
        <end position="71"/>
    </location>
</feature>
<dbReference type="InterPro" id="IPR007349">
    <property type="entry name" value="DUF418"/>
</dbReference>
<feature type="transmembrane region" description="Helical" evidence="1">
    <location>
        <begin position="270"/>
        <end position="289"/>
    </location>
</feature>
<dbReference type="InterPro" id="IPR052529">
    <property type="entry name" value="Bact_Transport_Assoc"/>
</dbReference>
<feature type="transmembrane region" description="Helical" evidence="1">
    <location>
        <begin position="109"/>
        <end position="125"/>
    </location>
</feature>
<feature type="domain" description="DUF418" evidence="2">
    <location>
        <begin position="197"/>
        <end position="336"/>
    </location>
</feature>
<dbReference type="Proteomes" id="UP000014023">
    <property type="component" value="Unassembled WGS sequence"/>
</dbReference>
<keyword evidence="1" id="KW-0812">Transmembrane</keyword>
<sequence length="342" mass="39617">MNNNRIDILDYLRGFALMGILLVNIINYLDMRKPPIPNSIDEYYQRFLYLFVEGHFYTIFTFLFGVGFYIFITRAKEKGANAYLLFIRRLIALFIMGSIHSIFHSGEALTNYAAFGFILLPFYKIKKQINLVLGVLSLSGAVGAIFFGFGDKLLLNLPLFILGLTAGQYRIFENISENVKKYQVFTVMVAVLGSIGLWFHYMYIPPKLSPMLMPYANDPDIQASTIFLQIGIVQGLFVSAFYIGILVILLQNNRIQKLLCPLKYYGRMALTNYIGQTALMIVSGYLFQLEDTRSYFYTLFICIGIYIIQLLFSMAWLRFFKMGPLEWLWRICTYWKVISIRK</sequence>
<keyword evidence="1" id="KW-1133">Transmembrane helix</keyword>
<evidence type="ECO:0000259" key="2">
    <source>
        <dbReference type="Pfam" id="PF04235"/>
    </source>
</evidence>
<accession>A0A9W5PXP9</accession>
<evidence type="ECO:0000313" key="4">
    <source>
        <dbReference type="Proteomes" id="UP000014023"/>
    </source>
</evidence>
<protein>
    <recommendedName>
        <fullName evidence="2">DUF418 domain-containing protein</fullName>
    </recommendedName>
</protein>
<evidence type="ECO:0000256" key="1">
    <source>
        <dbReference type="SAM" id="Phobius"/>
    </source>
</evidence>
<feature type="transmembrane region" description="Helical" evidence="1">
    <location>
        <begin position="132"/>
        <end position="149"/>
    </location>
</feature>